<dbReference type="PANTHER" id="PTHR43130:SF3">
    <property type="entry name" value="HTH-TYPE TRANSCRIPTIONAL REGULATOR RV1931C"/>
    <property type="match status" value="1"/>
</dbReference>
<evidence type="ECO:0000256" key="1">
    <source>
        <dbReference type="ARBA" id="ARBA00023015"/>
    </source>
</evidence>
<dbReference type="SMART" id="SM00342">
    <property type="entry name" value="HTH_ARAC"/>
    <property type="match status" value="1"/>
</dbReference>
<keyword evidence="1" id="KW-0805">Transcription regulation</keyword>
<dbReference type="RefSeq" id="WP_177104343.1">
    <property type="nucleotide sequence ID" value="NZ_JACAQB010000016.1"/>
</dbReference>
<dbReference type="GO" id="GO:0043565">
    <property type="term" value="F:sequence-specific DNA binding"/>
    <property type="evidence" value="ECO:0007669"/>
    <property type="project" value="InterPro"/>
</dbReference>
<dbReference type="SUPFAM" id="SSF52317">
    <property type="entry name" value="Class I glutamine amidotransferase-like"/>
    <property type="match status" value="1"/>
</dbReference>
<organism evidence="4 5">
    <name type="scientific">Pseudomonas gingeri</name>
    <dbReference type="NCBI Taxonomy" id="117681"/>
    <lineage>
        <taxon>Bacteria</taxon>
        <taxon>Pseudomonadati</taxon>
        <taxon>Pseudomonadota</taxon>
        <taxon>Gammaproteobacteria</taxon>
        <taxon>Pseudomonadales</taxon>
        <taxon>Pseudomonadaceae</taxon>
        <taxon>Pseudomonas</taxon>
    </lineage>
</organism>
<dbReference type="EMBL" id="JACAQB010000016">
    <property type="protein sequence ID" value="NWB98630.1"/>
    <property type="molecule type" value="Genomic_DNA"/>
</dbReference>
<proteinExistence type="predicted"/>
<evidence type="ECO:0000259" key="3">
    <source>
        <dbReference type="PROSITE" id="PS01124"/>
    </source>
</evidence>
<dbReference type="InterPro" id="IPR002818">
    <property type="entry name" value="DJ-1/PfpI"/>
</dbReference>
<dbReference type="AlphaFoldDB" id="A0A7Y7XF06"/>
<protein>
    <submittedName>
        <fullName evidence="4">GlxA family transcriptional regulator</fullName>
    </submittedName>
</protein>
<dbReference type="Gene3D" id="1.10.10.60">
    <property type="entry name" value="Homeodomain-like"/>
    <property type="match status" value="1"/>
</dbReference>
<sequence length="316" mass="34688">MTTVGLVIYPGFQVLGLAVSAVFETANDMHGPSYTLSVISEHGGIVHSSLGFGMETTCFKDAQYDTLIVIGNNNTDDVSQGLLDFLRSSVATSKRITAVCTGAFVVAQAGLLEGRRATTHWAHARAFRAAYPDVRLEEDRIFVIDGAMWTSAGMTAGIDLALAIVEKDLGTELARNVAKKMVVHHRRSGGQSQFSTLLELDPKTDRIQSTLIYAKENLGAELSVEDLAEIAHLSPRQFSRIFREETGSSPAKAIEHLRVEAARIMMEEGRFSLDIIARDCGFGDRDRMRRSFLRAFGQSPQAIKRVTEAQMIDFSD</sequence>
<evidence type="ECO:0000313" key="4">
    <source>
        <dbReference type="EMBL" id="NWB98630.1"/>
    </source>
</evidence>
<dbReference type="GO" id="GO:0003700">
    <property type="term" value="F:DNA-binding transcription factor activity"/>
    <property type="evidence" value="ECO:0007669"/>
    <property type="project" value="InterPro"/>
</dbReference>
<comment type="caution">
    <text evidence="4">The sequence shown here is derived from an EMBL/GenBank/DDBJ whole genome shotgun (WGS) entry which is preliminary data.</text>
</comment>
<dbReference type="InterPro" id="IPR018060">
    <property type="entry name" value="HTH_AraC"/>
</dbReference>
<keyword evidence="2" id="KW-0804">Transcription</keyword>
<dbReference type="InterPro" id="IPR052158">
    <property type="entry name" value="INH-QAR"/>
</dbReference>
<name>A0A7Y7XF06_9PSED</name>
<dbReference type="Pfam" id="PF12833">
    <property type="entry name" value="HTH_18"/>
    <property type="match status" value="1"/>
</dbReference>
<dbReference type="PANTHER" id="PTHR43130">
    <property type="entry name" value="ARAC-FAMILY TRANSCRIPTIONAL REGULATOR"/>
    <property type="match status" value="1"/>
</dbReference>
<feature type="domain" description="HTH araC/xylS-type" evidence="3">
    <location>
        <begin position="208"/>
        <end position="306"/>
    </location>
</feature>
<dbReference type="CDD" id="cd03137">
    <property type="entry name" value="GATase1_AraC_1"/>
    <property type="match status" value="1"/>
</dbReference>
<evidence type="ECO:0000256" key="2">
    <source>
        <dbReference type="ARBA" id="ARBA00023163"/>
    </source>
</evidence>
<dbReference type="InterPro" id="IPR009057">
    <property type="entry name" value="Homeodomain-like_sf"/>
</dbReference>
<gene>
    <name evidence="4" type="ORF">HX882_22310</name>
</gene>
<accession>A0A7Y7XF06</accession>
<dbReference type="SUPFAM" id="SSF46689">
    <property type="entry name" value="Homeodomain-like"/>
    <property type="match status" value="2"/>
</dbReference>
<evidence type="ECO:0000313" key="5">
    <source>
        <dbReference type="Proteomes" id="UP000539985"/>
    </source>
</evidence>
<dbReference type="PROSITE" id="PS01124">
    <property type="entry name" value="HTH_ARAC_FAMILY_2"/>
    <property type="match status" value="1"/>
</dbReference>
<reference evidence="4 5" key="1">
    <citation type="submission" date="2020-04" db="EMBL/GenBank/DDBJ databases">
        <title>Molecular characterization of pseudomonads from Agaricus bisporus reveal novel blotch 2 pathogens in Western Europe.</title>
        <authorList>
            <person name="Taparia T."/>
            <person name="Krijger M."/>
            <person name="Haynes E."/>
            <person name="Elpinstone J.G."/>
            <person name="Noble R."/>
            <person name="Van Der Wolf J."/>
        </authorList>
    </citation>
    <scope>NUCLEOTIDE SEQUENCE [LARGE SCALE GENOMIC DNA]</scope>
    <source>
        <strain evidence="4 5">H7001</strain>
    </source>
</reference>
<dbReference type="Pfam" id="PF01965">
    <property type="entry name" value="DJ-1_PfpI"/>
    <property type="match status" value="1"/>
</dbReference>
<dbReference type="InterPro" id="IPR029062">
    <property type="entry name" value="Class_I_gatase-like"/>
</dbReference>
<dbReference type="Gene3D" id="3.40.50.880">
    <property type="match status" value="1"/>
</dbReference>
<dbReference type="Proteomes" id="UP000539985">
    <property type="component" value="Unassembled WGS sequence"/>
</dbReference>